<evidence type="ECO:0000313" key="2">
    <source>
        <dbReference type="WBParaSite" id="PS1159_v2.g16878.t1"/>
    </source>
</evidence>
<sequence length="307" mass="35905">METENFVEEYLKRLEISYNPEKSDKENLIDLHISHLTHIPFETFDLIDLKELDISPKYIFHRLIKKKRGGVCFQLNGRFEMLLKSLKYNVQMIPCCVFSISRKVFGDINDHSALFVTLSDGTELLCNVGFSRNFLTPLLFKVDCVQFATNRFFRLTKIADGLYLMVEREKNIEKNGDEDFMLPSSPPETKIVDIDPSRIKWTPSYRFSVDFKKQTTKLQDFKDASFHVIYSPKCILNRLTICRIEKFQPSFIGAYGIIGNEFVECSVKNGIETQKHFPFLNKEQNELKNLLKEKFNLCYERNVSLVN</sequence>
<name>A0AC35FF64_9BILA</name>
<accession>A0AC35FF64</accession>
<dbReference type="WBParaSite" id="PS1159_v2.g16878.t1">
    <property type="protein sequence ID" value="PS1159_v2.g16878.t1"/>
    <property type="gene ID" value="PS1159_v2.g16878"/>
</dbReference>
<reference evidence="2" key="1">
    <citation type="submission" date="2022-11" db="UniProtKB">
        <authorList>
            <consortium name="WormBaseParasite"/>
        </authorList>
    </citation>
    <scope>IDENTIFICATION</scope>
</reference>
<proteinExistence type="predicted"/>
<protein>
    <submittedName>
        <fullName evidence="2">Arylamine N-acetyltransferase</fullName>
    </submittedName>
</protein>
<dbReference type="Proteomes" id="UP000887580">
    <property type="component" value="Unplaced"/>
</dbReference>
<organism evidence="1 2">
    <name type="scientific">Panagrolaimus sp. PS1159</name>
    <dbReference type="NCBI Taxonomy" id="55785"/>
    <lineage>
        <taxon>Eukaryota</taxon>
        <taxon>Metazoa</taxon>
        <taxon>Ecdysozoa</taxon>
        <taxon>Nematoda</taxon>
        <taxon>Chromadorea</taxon>
        <taxon>Rhabditida</taxon>
        <taxon>Tylenchina</taxon>
        <taxon>Panagrolaimomorpha</taxon>
        <taxon>Panagrolaimoidea</taxon>
        <taxon>Panagrolaimidae</taxon>
        <taxon>Panagrolaimus</taxon>
    </lineage>
</organism>
<evidence type="ECO:0000313" key="1">
    <source>
        <dbReference type="Proteomes" id="UP000887580"/>
    </source>
</evidence>